<feature type="region of interest" description="Disordered" evidence="1">
    <location>
        <begin position="31"/>
        <end position="57"/>
    </location>
</feature>
<feature type="compositionally biased region" description="Basic and acidic residues" evidence="1">
    <location>
        <begin position="36"/>
        <end position="49"/>
    </location>
</feature>
<dbReference type="AlphaFoldDB" id="A0A2P8E762"/>
<gene>
    <name evidence="2" type="ORF">CLV30_104180</name>
</gene>
<comment type="caution">
    <text evidence="2">The sequence shown here is derived from an EMBL/GenBank/DDBJ whole genome shotgun (WGS) entry which is preliminary data.</text>
</comment>
<organism evidence="2 3">
    <name type="scientific">Haloactinopolyspora alba</name>
    <dbReference type="NCBI Taxonomy" id="648780"/>
    <lineage>
        <taxon>Bacteria</taxon>
        <taxon>Bacillati</taxon>
        <taxon>Actinomycetota</taxon>
        <taxon>Actinomycetes</taxon>
        <taxon>Jiangellales</taxon>
        <taxon>Jiangellaceae</taxon>
        <taxon>Haloactinopolyspora</taxon>
    </lineage>
</organism>
<keyword evidence="3" id="KW-1185">Reference proteome</keyword>
<name>A0A2P8E762_9ACTN</name>
<evidence type="ECO:0000313" key="3">
    <source>
        <dbReference type="Proteomes" id="UP000243528"/>
    </source>
</evidence>
<dbReference type="Proteomes" id="UP000243528">
    <property type="component" value="Unassembled WGS sequence"/>
</dbReference>
<accession>A0A2P8E762</accession>
<evidence type="ECO:0000313" key="2">
    <source>
        <dbReference type="EMBL" id="PSL05314.1"/>
    </source>
</evidence>
<evidence type="ECO:0000256" key="1">
    <source>
        <dbReference type="SAM" id="MobiDB-lite"/>
    </source>
</evidence>
<dbReference type="EMBL" id="PYGE01000004">
    <property type="protein sequence ID" value="PSL05314.1"/>
    <property type="molecule type" value="Genomic_DNA"/>
</dbReference>
<reference evidence="2 3" key="1">
    <citation type="submission" date="2018-03" db="EMBL/GenBank/DDBJ databases">
        <title>Genomic Encyclopedia of Archaeal and Bacterial Type Strains, Phase II (KMG-II): from individual species to whole genera.</title>
        <authorList>
            <person name="Goeker M."/>
        </authorList>
    </citation>
    <scope>NUCLEOTIDE SEQUENCE [LARGE SCALE GENOMIC DNA]</scope>
    <source>
        <strain evidence="2 3">DSM 45211</strain>
    </source>
</reference>
<proteinExistence type="predicted"/>
<sequence length="149" mass="15254">MPVRTGHRILLVGPWRAGTAGGGCCTASPEDIGIVPHEHPPHDPGRDDAGGDDGPGPAAVVRALRASVGPEVDVQLVDPRNTVYLVPTVFRDARAGGASAARALATAARATTPWTLVADGVVVSRAVPLDHPSALACLPPDIPRTSTTR</sequence>
<protein>
    <submittedName>
        <fullName evidence="2">Uncharacterized protein</fullName>
    </submittedName>
</protein>